<keyword evidence="10 11" id="KW-0413">Isomerase</keyword>
<evidence type="ECO:0000259" key="13">
    <source>
        <dbReference type="PROSITE" id="PS51194"/>
    </source>
</evidence>
<dbReference type="InterPro" id="IPR042115">
    <property type="entry name" value="PriA_3primeBD_sf"/>
</dbReference>
<dbReference type="HAMAP" id="MF_00983">
    <property type="entry name" value="PriA"/>
    <property type="match status" value="1"/>
</dbReference>
<dbReference type="CDD" id="cd17929">
    <property type="entry name" value="DEXHc_priA"/>
    <property type="match status" value="1"/>
</dbReference>
<evidence type="ECO:0000256" key="10">
    <source>
        <dbReference type="ARBA" id="ARBA00023235"/>
    </source>
</evidence>
<feature type="domain" description="Helicase C-terminal" evidence="13">
    <location>
        <begin position="502"/>
        <end position="662"/>
    </location>
</feature>
<gene>
    <name evidence="11 14" type="primary">priA</name>
    <name evidence="14" type="ORF">RFV38_04455</name>
</gene>
<dbReference type="SMART" id="SM00490">
    <property type="entry name" value="HELICc"/>
    <property type="match status" value="1"/>
</dbReference>
<feature type="binding site" evidence="11">
    <location>
        <position position="480"/>
    </location>
    <ligand>
        <name>Zn(2+)</name>
        <dbReference type="ChEBI" id="CHEBI:29105"/>
        <label>2</label>
    </ligand>
</feature>
<feature type="binding site" evidence="11">
    <location>
        <position position="471"/>
    </location>
    <ligand>
        <name>Zn(2+)</name>
        <dbReference type="ChEBI" id="CHEBI:29105"/>
        <label>1</label>
    </ligand>
</feature>
<dbReference type="NCBIfam" id="TIGR00595">
    <property type="entry name" value="priA"/>
    <property type="match status" value="1"/>
</dbReference>
<dbReference type="EMBL" id="JAVIKH010000004">
    <property type="protein sequence ID" value="MDX8335761.1"/>
    <property type="molecule type" value="Genomic_DNA"/>
</dbReference>
<dbReference type="InterPro" id="IPR041222">
    <property type="entry name" value="PriA_3primeBD"/>
</dbReference>
<evidence type="ECO:0000256" key="9">
    <source>
        <dbReference type="ARBA" id="ARBA00023125"/>
    </source>
</evidence>
<comment type="cofactor">
    <cofactor evidence="11">
        <name>Zn(2+)</name>
        <dbReference type="ChEBI" id="CHEBI:29105"/>
    </cofactor>
    <text evidence="11">Binds 2 zinc ions per subunit.</text>
</comment>
<name>A0ABU4W8C4_9FUSO</name>
<accession>A0ABU4W8C4</accession>
<feature type="binding site" evidence="11">
    <location>
        <position position="474"/>
    </location>
    <ligand>
        <name>Zn(2+)</name>
        <dbReference type="ChEBI" id="CHEBI:29105"/>
        <label>1</label>
    </ligand>
</feature>
<feature type="domain" description="Helicase ATP-binding" evidence="12">
    <location>
        <begin position="247"/>
        <end position="413"/>
    </location>
</feature>
<evidence type="ECO:0000256" key="4">
    <source>
        <dbReference type="ARBA" id="ARBA00022741"/>
    </source>
</evidence>
<dbReference type="Pfam" id="PF17764">
    <property type="entry name" value="PriA_3primeBD"/>
    <property type="match status" value="1"/>
</dbReference>
<comment type="function">
    <text evidence="11">Initiates the restart of stalled replication forks, which reloads the replicative helicase on sites other than the origin of replication. Recognizes and binds to abandoned replication forks and remodels them to uncover a helicase loading site. Promotes assembly of the primosome at these replication forks.</text>
</comment>
<comment type="caution">
    <text evidence="14">The sequence shown here is derived from an EMBL/GenBank/DDBJ whole genome shotgun (WGS) entry which is preliminary data.</text>
</comment>
<evidence type="ECO:0000256" key="5">
    <source>
        <dbReference type="ARBA" id="ARBA00022801"/>
    </source>
</evidence>
<evidence type="ECO:0000256" key="1">
    <source>
        <dbReference type="ARBA" id="ARBA00022515"/>
    </source>
</evidence>
<dbReference type="InterPro" id="IPR040498">
    <property type="entry name" value="PriA_CRR"/>
</dbReference>
<evidence type="ECO:0000313" key="14">
    <source>
        <dbReference type="EMBL" id="MDX8335761.1"/>
    </source>
</evidence>
<dbReference type="InterPro" id="IPR027417">
    <property type="entry name" value="P-loop_NTPase"/>
</dbReference>
<feature type="binding site" evidence="11">
    <location>
        <position position="483"/>
    </location>
    <ligand>
        <name>Zn(2+)</name>
        <dbReference type="ChEBI" id="CHEBI:29105"/>
        <label>2</label>
    </ligand>
</feature>
<dbReference type="InterPro" id="IPR001650">
    <property type="entry name" value="Helicase_C-like"/>
</dbReference>
<evidence type="ECO:0000256" key="6">
    <source>
        <dbReference type="ARBA" id="ARBA00022806"/>
    </source>
</evidence>
<keyword evidence="15" id="KW-1185">Reference proteome</keyword>
<comment type="catalytic activity">
    <reaction evidence="11">
        <text>ATP + H2O = ADP + phosphate + H(+)</text>
        <dbReference type="Rhea" id="RHEA:13065"/>
        <dbReference type="ChEBI" id="CHEBI:15377"/>
        <dbReference type="ChEBI" id="CHEBI:15378"/>
        <dbReference type="ChEBI" id="CHEBI:30616"/>
        <dbReference type="ChEBI" id="CHEBI:43474"/>
        <dbReference type="ChEBI" id="CHEBI:456216"/>
        <dbReference type="EC" id="5.6.2.4"/>
    </reaction>
</comment>
<feature type="binding site" evidence="11">
    <location>
        <position position="498"/>
    </location>
    <ligand>
        <name>Zn(2+)</name>
        <dbReference type="ChEBI" id="CHEBI:29105"/>
        <label>2</label>
    </ligand>
</feature>
<dbReference type="Gene3D" id="3.40.50.300">
    <property type="entry name" value="P-loop containing nucleotide triphosphate hydrolases"/>
    <property type="match status" value="2"/>
</dbReference>
<keyword evidence="7 11" id="KW-0862">Zinc</keyword>
<dbReference type="SMART" id="SM00487">
    <property type="entry name" value="DEXDc"/>
    <property type="match status" value="1"/>
</dbReference>
<dbReference type="InterPro" id="IPR005259">
    <property type="entry name" value="PriA"/>
</dbReference>
<feature type="binding site" evidence="11">
    <location>
        <position position="514"/>
    </location>
    <ligand>
        <name>Zn(2+)</name>
        <dbReference type="ChEBI" id="CHEBI:29105"/>
        <label>1</label>
    </ligand>
</feature>
<dbReference type="Pfam" id="PF00271">
    <property type="entry name" value="Helicase_C"/>
    <property type="match status" value="1"/>
</dbReference>
<evidence type="ECO:0000256" key="7">
    <source>
        <dbReference type="ARBA" id="ARBA00022833"/>
    </source>
</evidence>
<dbReference type="InterPro" id="IPR041236">
    <property type="entry name" value="PriA_C"/>
</dbReference>
<keyword evidence="3 11" id="KW-0479">Metal-binding</keyword>
<proteinExistence type="inferred from homology"/>
<dbReference type="PROSITE" id="PS51194">
    <property type="entry name" value="HELICASE_CTER"/>
    <property type="match status" value="1"/>
</dbReference>
<dbReference type="PANTHER" id="PTHR30580:SF0">
    <property type="entry name" value="PRIMOSOMAL PROTEIN N"/>
    <property type="match status" value="1"/>
</dbReference>
<evidence type="ECO:0000256" key="2">
    <source>
        <dbReference type="ARBA" id="ARBA00022705"/>
    </source>
</evidence>
<evidence type="ECO:0000256" key="3">
    <source>
        <dbReference type="ARBA" id="ARBA00022723"/>
    </source>
</evidence>
<feature type="binding site" evidence="11">
    <location>
        <position position="511"/>
    </location>
    <ligand>
        <name>Zn(2+)</name>
        <dbReference type="ChEBI" id="CHEBI:29105"/>
        <label>1</label>
    </ligand>
</feature>
<dbReference type="EC" id="5.6.2.4" evidence="11"/>
<dbReference type="SUPFAM" id="SSF52540">
    <property type="entry name" value="P-loop containing nucleoside triphosphate hydrolases"/>
    <property type="match status" value="1"/>
</dbReference>
<dbReference type="Pfam" id="PF18074">
    <property type="entry name" value="PriA_C"/>
    <property type="match status" value="1"/>
</dbReference>
<keyword evidence="2 11" id="KW-0235">DNA replication</keyword>
<evidence type="ECO:0000256" key="11">
    <source>
        <dbReference type="HAMAP-Rule" id="MF_00983"/>
    </source>
</evidence>
<reference evidence="15" key="1">
    <citation type="submission" date="2023-07" db="EMBL/GenBank/DDBJ databases">
        <authorList>
            <person name="Colorado M.A."/>
            <person name="Villamil L.M."/>
            <person name="Melo J.F."/>
            <person name="Rodriguez J.A."/>
            <person name="Ruiz R.Y."/>
        </authorList>
    </citation>
    <scope>NUCLEOTIDE SEQUENCE [LARGE SCALE GENOMIC DNA]</scope>
    <source>
        <strain evidence="15">C33</strain>
    </source>
</reference>
<keyword evidence="5 11" id="KW-0378">Hydrolase</keyword>
<feature type="binding site" evidence="11">
    <location>
        <position position="501"/>
    </location>
    <ligand>
        <name>Zn(2+)</name>
        <dbReference type="ChEBI" id="CHEBI:29105"/>
        <label>2</label>
    </ligand>
</feature>
<dbReference type="Pfam" id="PF04851">
    <property type="entry name" value="ResIII"/>
    <property type="match status" value="1"/>
</dbReference>
<dbReference type="RefSeq" id="WP_320313166.1">
    <property type="nucleotide sequence ID" value="NZ_JAVIKH010000004.1"/>
</dbReference>
<dbReference type="InterPro" id="IPR014001">
    <property type="entry name" value="Helicase_ATP-bd"/>
</dbReference>
<dbReference type="Pfam" id="PF18319">
    <property type="entry name" value="Zn_ribbon_PriA"/>
    <property type="match status" value="1"/>
</dbReference>
<keyword evidence="9 11" id="KW-0238">DNA-binding</keyword>
<keyword evidence="4 11" id="KW-0547">Nucleotide-binding</keyword>
<keyword evidence="8 11" id="KW-0067">ATP-binding</keyword>
<evidence type="ECO:0000313" key="15">
    <source>
        <dbReference type="Proteomes" id="UP001279681"/>
    </source>
</evidence>
<protein>
    <recommendedName>
        <fullName evidence="11">Replication restart protein PriA</fullName>
    </recommendedName>
    <alternativeName>
        <fullName evidence="11">ATP-dependent DNA helicase PriA</fullName>
        <ecNumber evidence="11">5.6.2.4</ecNumber>
    </alternativeName>
    <alternativeName>
        <fullName evidence="11">DNA 3'-5' helicase PriA</fullName>
    </alternativeName>
</protein>
<dbReference type="PROSITE" id="PS51192">
    <property type="entry name" value="HELICASE_ATP_BIND_1"/>
    <property type="match status" value="1"/>
</dbReference>
<dbReference type="InterPro" id="IPR006935">
    <property type="entry name" value="Helicase/UvrB_N"/>
</dbReference>
<comment type="subunit">
    <text evidence="11">Component of the replication restart primosome.</text>
</comment>
<dbReference type="CDD" id="cd18804">
    <property type="entry name" value="SF2_C_priA"/>
    <property type="match status" value="1"/>
</dbReference>
<evidence type="ECO:0000256" key="8">
    <source>
        <dbReference type="ARBA" id="ARBA00022840"/>
    </source>
</evidence>
<dbReference type="Gene3D" id="3.40.1440.60">
    <property type="entry name" value="PriA, 3(prime) DNA-binding domain"/>
    <property type="match status" value="1"/>
</dbReference>
<evidence type="ECO:0000259" key="12">
    <source>
        <dbReference type="PROSITE" id="PS51192"/>
    </source>
</evidence>
<organism evidence="14 15">
    <name type="scientific">Candidatus Cetobacterium colombiensis</name>
    <dbReference type="NCBI Taxonomy" id="3073100"/>
    <lineage>
        <taxon>Bacteria</taxon>
        <taxon>Fusobacteriati</taxon>
        <taxon>Fusobacteriota</taxon>
        <taxon>Fusobacteriia</taxon>
        <taxon>Fusobacteriales</taxon>
        <taxon>Fusobacteriaceae</taxon>
        <taxon>Cetobacterium</taxon>
    </lineage>
</organism>
<dbReference type="PANTHER" id="PTHR30580">
    <property type="entry name" value="PRIMOSOMAL PROTEIN N"/>
    <property type="match status" value="1"/>
</dbReference>
<sequence>MKYYSVYIEKTNDFYTYASDEENLSVGDRVLVSFRNKDKVGLIIKEEKDQTYEFKVLKIKKILHEEVSFSKSFINLLLWIKDYYMSPFDQVFSTAVPAGVKIKFEDIYRPKNLKDVLIKDDVLNYFFQKSRVRKKTLVDKFSKIIVQKYLNEGFLKNEDGWYTLENIETLNNQEIIKYFEEKQEVAKLTLEKKFDKKNIEKHLKNGTLIYERRIKSFNEENFKVEVEKEKLKEDTKLNPEQEAIKIGIEESNKRHFLIRGVTGSGKTEIYIHLIKRALEKGNGSIFLVPEISLTPQMVKRFKKEFGEGVAILHSRLSPSDRAKEWYSIYTGDKKVVLGVRSAIFAPVKNLEYIIVDEEHENSYKQDTTPRYNAKYVAIKKAELENAKVVLGSATPSIESYYYGKKGIFQLFEINHRYKDAKLPEIEIVDMKEEKDSFFSEKLLDEIRGALLRKEQIILLLNRKGYSTLVQCQDCGHMEECEHCSIKLNYYASNGTLKCNYCGISKRFLGVCSKCGSKNIVFSGRGVERVEEELRKRFPVNIIRVDGDVSKEKNFYENMYNDFLGGKYDIMIGTQMISRGLHFPNVTLVGVINADTIMSIPDFRSGERTYQMITQVAGRAGRGEKKGKVVIQTYQPENYIIEKIQENSYENFYEKEIEKREILNYPPFSKIINIGISSSEEKGLEEYCHVVFKEIVREDIELYGPMKSLVYKVKGRYRCNIFIKGDRNRINSYKKYLEEKLKKIENKKYRIVVDVDPINLI</sequence>
<comment type="catalytic activity">
    <reaction evidence="11">
        <text>Couples ATP hydrolysis with the unwinding of duplex DNA by translocating in the 3'-5' direction.</text>
        <dbReference type="EC" id="5.6.2.4"/>
    </reaction>
</comment>
<dbReference type="Proteomes" id="UP001279681">
    <property type="component" value="Unassembled WGS sequence"/>
</dbReference>
<keyword evidence="6 11" id="KW-0347">Helicase</keyword>
<keyword evidence="1 11" id="KW-0639">Primosome</keyword>
<comment type="similarity">
    <text evidence="11">Belongs to the helicase family. PriA subfamily.</text>
</comment>